<evidence type="ECO:0000313" key="1">
    <source>
        <dbReference type="EMBL" id="QHD67709.1"/>
    </source>
</evidence>
<accession>A0A6P1GGY8</accession>
<dbReference type="EMBL" id="CP047218">
    <property type="protein sequence ID" value="QHD67709.1"/>
    <property type="molecule type" value="Genomic_DNA"/>
</dbReference>
<dbReference type="SUPFAM" id="SSF46785">
    <property type="entry name" value="Winged helix' DNA-binding domain"/>
    <property type="match status" value="1"/>
</dbReference>
<proteinExistence type="predicted"/>
<dbReference type="Proteomes" id="UP000464086">
    <property type="component" value="Chromosome"/>
</dbReference>
<dbReference type="InterPro" id="IPR036388">
    <property type="entry name" value="WH-like_DNA-bd_sf"/>
</dbReference>
<dbReference type="InterPro" id="IPR036390">
    <property type="entry name" value="WH_DNA-bd_sf"/>
</dbReference>
<name>A0A6P1GGY8_SPHYA</name>
<dbReference type="RefSeq" id="WP_159366594.1">
    <property type="nucleotide sequence ID" value="NZ_CP047218.1"/>
</dbReference>
<organism evidence="1 2">
    <name type="scientific">Sphingobium yanoikuyae</name>
    <name type="common">Sphingomonas yanoikuyae</name>
    <dbReference type="NCBI Taxonomy" id="13690"/>
    <lineage>
        <taxon>Bacteria</taxon>
        <taxon>Pseudomonadati</taxon>
        <taxon>Pseudomonadota</taxon>
        <taxon>Alphaproteobacteria</taxon>
        <taxon>Sphingomonadales</taxon>
        <taxon>Sphingomonadaceae</taxon>
        <taxon>Sphingobium</taxon>
    </lineage>
</organism>
<dbReference type="InterPro" id="IPR021660">
    <property type="entry name" value="DUF3253"/>
</dbReference>
<protein>
    <submittedName>
        <fullName evidence="1">DUF3253 domain-containing protein</fullName>
    </submittedName>
</protein>
<evidence type="ECO:0000313" key="2">
    <source>
        <dbReference type="Proteomes" id="UP000464086"/>
    </source>
</evidence>
<reference evidence="1 2" key="1">
    <citation type="submission" date="2019-12" db="EMBL/GenBank/DDBJ databases">
        <title>Functional and genomic insights into the Sphingobium yanoikuyae YC-JY1, a bacterium efficiently degrading bisphenol A.</title>
        <authorList>
            <person name="Jia Y."/>
            <person name="Li X."/>
            <person name="Wang J."/>
            <person name="Eltoukhy A."/>
            <person name="Lamraoui I."/>
            <person name="Yan Y."/>
        </authorList>
    </citation>
    <scope>NUCLEOTIDE SEQUENCE [LARGE SCALE GENOMIC DNA]</scope>
    <source>
        <strain evidence="1 2">YC-JY1</strain>
    </source>
</reference>
<gene>
    <name evidence="1" type="ORF">GS397_12090</name>
</gene>
<dbReference type="AlphaFoldDB" id="A0A6P1GGY8"/>
<dbReference type="Gene3D" id="1.10.10.10">
    <property type="entry name" value="Winged helix-like DNA-binding domain superfamily/Winged helix DNA-binding domain"/>
    <property type="match status" value="1"/>
</dbReference>
<dbReference type="Pfam" id="PF11625">
    <property type="entry name" value="DUF3253"/>
    <property type="match status" value="1"/>
</dbReference>
<sequence length="103" mass="11281">MTSDIALERIADARRTILQLLARRTDQATICPSEVARMIAGKVSADPEGPSWRQGMPVINAAIDQLVAEGVVELSWKRKVMASRYGPYRIGRIQSTRGSLLSG</sequence>